<evidence type="ECO:0000313" key="3">
    <source>
        <dbReference type="Proteomes" id="UP001501637"/>
    </source>
</evidence>
<gene>
    <name evidence="2" type="ORF">GCM10010449_21130</name>
</gene>
<sequence>MLTQEELREILDTRIRTAGPRRSEASAVAVLRGFDPRGFARSVLDFATWLSPDARARWQADFTRTVFLAGNPRNLAGRLPPSVVASDGQVAWYAAGPRLAHRELRLLLRAFQGDLPPVMPGPFTLDVPHTPAAPPRVGGVRRLRMTVATSGLSLPRYLVHVNHTLAESLLTGVLLPGDLLTVHHADELPEPTQRHAYLRVHQDPAAPHLLRAFARVEEDEGEGQEEREGEGEGQEEGTRG</sequence>
<accession>A0ABP6MD77</accession>
<evidence type="ECO:0000313" key="2">
    <source>
        <dbReference type="EMBL" id="GAA3097504.1"/>
    </source>
</evidence>
<protein>
    <submittedName>
        <fullName evidence="2">Uncharacterized protein</fullName>
    </submittedName>
</protein>
<organism evidence="2 3">
    <name type="scientific">Streptomyces rectiviolaceus</name>
    <dbReference type="NCBI Taxonomy" id="332591"/>
    <lineage>
        <taxon>Bacteria</taxon>
        <taxon>Bacillati</taxon>
        <taxon>Actinomycetota</taxon>
        <taxon>Actinomycetes</taxon>
        <taxon>Kitasatosporales</taxon>
        <taxon>Streptomycetaceae</taxon>
        <taxon>Streptomyces</taxon>
    </lineage>
</organism>
<feature type="region of interest" description="Disordered" evidence="1">
    <location>
        <begin position="214"/>
        <end position="240"/>
    </location>
</feature>
<comment type="caution">
    <text evidence="2">The sequence shown here is derived from an EMBL/GenBank/DDBJ whole genome shotgun (WGS) entry which is preliminary data.</text>
</comment>
<dbReference type="RefSeq" id="WP_344520355.1">
    <property type="nucleotide sequence ID" value="NZ_BAAAUG010000031.1"/>
</dbReference>
<dbReference type="InterPro" id="IPR045754">
    <property type="entry name" value="DUF6182"/>
</dbReference>
<feature type="compositionally biased region" description="Acidic residues" evidence="1">
    <location>
        <begin position="217"/>
        <end position="240"/>
    </location>
</feature>
<reference evidence="3" key="1">
    <citation type="journal article" date="2019" name="Int. J. Syst. Evol. Microbiol.">
        <title>The Global Catalogue of Microorganisms (GCM) 10K type strain sequencing project: providing services to taxonomists for standard genome sequencing and annotation.</title>
        <authorList>
            <consortium name="The Broad Institute Genomics Platform"/>
            <consortium name="The Broad Institute Genome Sequencing Center for Infectious Disease"/>
            <person name="Wu L."/>
            <person name="Ma J."/>
        </authorList>
    </citation>
    <scope>NUCLEOTIDE SEQUENCE [LARGE SCALE GENOMIC DNA]</scope>
    <source>
        <strain evidence="3">JCM 9092</strain>
    </source>
</reference>
<name>A0ABP6MD77_9ACTN</name>
<dbReference type="Pfam" id="PF19680">
    <property type="entry name" value="DUF6182"/>
    <property type="match status" value="1"/>
</dbReference>
<proteinExistence type="predicted"/>
<evidence type="ECO:0000256" key="1">
    <source>
        <dbReference type="SAM" id="MobiDB-lite"/>
    </source>
</evidence>
<keyword evidence="3" id="KW-1185">Reference proteome</keyword>
<dbReference type="EMBL" id="BAAAUG010000031">
    <property type="protein sequence ID" value="GAA3097504.1"/>
    <property type="molecule type" value="Genomic_DNA"/>
</dbReference>
<dbReference type="Proteomes" id="UP001501637">
    <property type="component" value="Unassembled WGS sequence"/>
</dbReference>